<gene>
    <name evidence="3" type="ORF">NDU88_006502</name>
</gene>
<proteinExistence type="predicted"/>
<protein>
    <submittedName>
        <fullName evidence="3">Uncharacterized protein</fullName>
    </submittedName>
</protein>
<sequence length="97" mass="10712">MARKKQDGNTSVALGPLLEGKEGDAHCSTGGSQEATLDTIASQSRRLCEILTEVMDIKTTLRPMVDTLQIDMSILREDHKKLKDRVTNTESTLLILE</sequence>
<dbReference type="Proteomes" id="UP001066276">
    <property type="component" value="Chromosome 8"/>
</dbReference>
<comment type="caution">
    <text evidence="3">The sequence shown here is derived from an EMBL/GenBank/DDBJ whole genome shotgun (WGS) entry which is preliminary data.</text>
</comment>
<keyword evidence="1" id="KW-0175">Coiled coil</keyword>
<dbReference type="AlphaFoldDB" id="A0AAV7NU92"/>
<evidence type="ECO:0000313" key="3">
    <source>
        <dbReference type="EMBL" id="KAJ1118307.1"/>
    </source>
</evidence>
<feature type="coiled-coil region" evidence="1">
    <location>
        <begin position="65"/>
        <end position="92"/>
    </location>
</feature>
<accession>A0AAV7NU92</accession>
<organism evidence="3 4">
    <name type="scientific">Pleurodeles waltl</name>
    <name type="common">Iberian ribbed newt</name>
    <dbReference type="NCBI Taxonomy" id="8319"/>
    <lineage>
        <taxon>Eukaryota</taxon>
        <taxon>Metazoa</taxon>
        <taxon>Chordata</taxon>
        <taxon>Craniata</taxon>
        <taxon>Vertebrata</taxon>
        <taxon>Euteleostomi</taxon>
        <taxon>Amphibia</taxon>
        <taxon>Batrachia</taxon>
        <taxon>Caudata</taxon>
        <taxon>Salamandroidea</taxon>
        <taxon>Salamandridae</taxon>
        <taxon>Pleurodelinae</taxon>
        <taxon>Pleurodeles</taxon>
    </lineage>
</organism>
<feature type="region of interest" description="Disordered" evidence="2">
    <location>
        <begin position="1"/>
        <end position="32"/>
    </location>
</feature>
<evidence type="ECO:0000313" key="4">
    <source>
        <dbReference type="Proteomes" id="UP001066276"/>
    </source>
</evidence>
<evidence type="ECO:0000256" key="2">
    <source>
        <dbReference type="SAM" id="MobiDB-lite"/>
    </source>
</evidence>
<reference evidence="3" key="1">
    <citation type="journal article" date="2022" name="bioRxiv">
        <title>Sequencing and chromosome-scale assembly of the giantPleurodeles waltlgenome.</title>
        <authorList>
            <person name="Brown T."/>
            <person name="Elewa A."/>
            <person name="Iarovenko S."/>
            <person name="Subramanian E."/>
            <person name="Araus A.J."/>
            <person name="Petzold A."/>
            <person name="Susuki M."/>
            <person name="Suzuki K.-i.T."/>
            <person name="Hayashi T."/>
            <person name="Toyoda A."/>
            <person name="Oliveira C."/>
            <person name="Osipova E."/>
            <person name="Leigh N.D."/>
            <person name="Simon A."/>
            <person name="Yun M.H."/>
        </authorList>
    </citation>
    <scope>NUCLEOTIDE SEQUENCE</scope>
    <source>
        <strain evidence="3">20211129_DDA</strain>
        <tissue evidence="3">Liver</tissue>
    </source>
</reference>
<keyword evidence="4" id="KW-1185">Reference proteome</keyword>
<evidence type="ECO:0000256" key="1">
    <source>
        <dbReference type="SAM" id="Coils"/>
    </source>
</evidence>
<name>A0AAV7NU92_PLEWA</name>
<dbReference type="EMBL" id="JANPWB010000012">
    <property type="protein sequence ID" value="KAJ1118307.1"/>
    <property type="molecule type" value="Genomic_DNA"/>
</dbReference>